<protein>
    <submittedName>
        <fullName evidence="1">DNA-directed RNA polymerase specialized sigma24 family protein</fullName>
    </submittedName>
</protein>
<keyword evidence="2" id="KW-1185">Reference proteome</keyword>
<dbReference type="SUPFAM" id="SSF88946">
    <property type="entry name" value="Sigma2 domain of RNA polymerase sigma factors"/>
    <property type="match status" value="1"/>
</dbReference>
<gene>
    <name evidence="1" type="ORF">EI42_00236</name>
</gene>
<dbReference type="EMBL" id="QKUF01000001">
    <property type="protein sequence ID" value="PZW36066.1"/>
    <property type="molecule type" value="Genomic_DNA"/>
</dbReference>
<proteinExistence type="predicted"/>
<name>A0A326UCL5_THEHA</name>
<sequence>MKQAISLEPSCLCRERACMEPSHLSLAVLAQEAYRESRSLLHSRLTENRYAWELFRRAIVEQDEQAWQYILTLYNHLVISWIHQCAPALLLSREDAQSLANETFARFARSCGAQKFTSIASLPALMAYLKLCVRSTVLDELRRQQVRNMYELKIDEVVAEPRIEDPAEGVVERLDAEGLWHLLASLTRRDECIILHCVYVQGLTPRDIQQRYADLFPSIEDVYRVKRNVLDRLKRSAQLKAFLEEHV</sequence>
<dbReference type="GO" id="GO:0000428">
    <property type="term" value="C:DNA-directed RNA polymerase complex"/>
    <property type="evidence" value="ECO:0007669"/>
    <property type="project" value="UniProtKB-KW"/>
</dbReference>
<evidence type="ECO:0000313" key="1">
    <source>
        <dbReference type="EMBL" id="PZW36066.1"/>
    </source>
</evidence>
<dbReference type="GO" id="GO:0006352">
    <property type="term" value="P:DNA-templated transcription initiation"/>
    <property type="evidence" value="ECO:0007669"/>
    <property type="project" value="InterPro"/>
</dbReference>
<dbReference type="AlphaFoldDB" id="A0A326UCL5"/>
<reference evidence="1 2" key="1">
    <citation type="submission" date="2018-06" db="EMBL/GenBank/DDBJ databases">
        <title>Genomic Encyclopedia of Archaeal and Bacterial Type Strains, Phase II (KMG-II): from individual species to whole genera.</title>
        <authorList>
            <person name="Goeker M."/>
        </authorList>
    </citation>
    <scope>NUCLEOTIDE SEQUENCE [LARGE SCALE GENOMIC DNA]</scope>
    <source>
        <strain evidence="1 2">ATCC BAA-1881</strain>
    </source>
</reference>
<dbReference type="GO" id="GO:0003700">
    <property type="term" value="F:DNA-binding transcription factor activity"/>
    <property type="evidence" value="ECO:0007669"/>
    <property type="project" value="InterPro"/>
</dbReference>
<keyword evidence="1" id="KW-0804">Transcription</keyword>
<organism evidence="1 2">
    <name type="scientific">Thermosporothrix hazakensis</name>
    <dbReference type="NCBI Taxonomy" id="644383"/>
    <lineage>
        <taxon>Bacteria</taxon>
        <taxon>Bacillati</taxon>
        <taxon>Chloroflexota</taxon>
        <taxon>Ktedonobacteria</taxon>
        <taxon>Ktedonobacterales</taxon>
        <taxon>Thermosporotrichaceae</taxon>
        <taxon>Thermosporothrix</taxon>
    </lineage>
</organism>
<evidence type="ECO:0000313" key="2">
    <source>
        <dbReference type="Proteomes" id="UP000248806"/>
    </source>
</evidence>
<dbReference type="Gene3D" id="1.10.1740.10">
    <property type="match status" value="1"/>
</dbReference>
<comment type="caution">
    <text evidence="1">The sequence shown here is derived from an EMBL/GenBank/DDBJ whole genome shotgun (WGS) entry which is preliminary data.</text>
</comment>
<keyword evidence="1" id="KW-0240">DNA-directed RNA polymerase</keyword>
<dbReference type="InterPro" id="IPR013325">
    <property type="entry name" value="RNA_pol_sigma_r2"/>
</dbReference>
<accession>A0A326UCL5</accession>
<dbReference type="Proteomes" id="UP000248806">
    <property type="component" value="Unassembled WGS sequence"/>
</dbReference>